<sequence>MRTHAASGWSRTGLGSKKLNNEWRFAGAKGVSLLLSIPPFVMVSAFNAVADTIVVLATFDGVLTLKSDVLSCSATTGDIRMGPQRIMFQFQRSQWAPTP</sequence>
<comment type="caution">
    <text evidence="1">The sequence shown here is derived from an EMBL/GenBank/DDBJ whole genome shotgun (WGS) entry which is preliminary data.</text>
</comment>
<dbReference type="OrthoDB" id="10027016at2759"/>
<dbReference type="AlphaFoldDB" id="A0A5B7FZ15"/>
<keyword evidence="2" id="KW-1185">Reference proteome</keyword>
<evidence type="ECO:0000313" key="1">
    <source>
        <dbReference type="EMBL" id="MPC50856.1"/>
    </source>
</evidence>
<accession>A0A5B7FZ15</accession>
<proteinExistence type="predicted"/>
<reference evidence="1 2" key="1">
    <citation type="submission" date="2019-05" db="EMBL/GenBank/DDBJ databases">
        <title>Another draft genome of Portunus trituberculatus and its Hox gene families provides insights of decapod evolution.</title>
        <authorList>
            <person name="Jeong J.-H."/>
            <person name="Song I."/>
            <person name="Kim S."/>
            <person name="Choi T."/>
            <person name="Kim D."/>
            <person name="Ryu S."/>
            <person name="Kim W."/>
        </authorList>
    </citation>
    <scope>NUCLEOTIDE SEQUENCE [LARGE SCALE GENOMIC DNA]</scope>
    <source>
        <tissue evidence="1">Muscle</tissue>
    </source>
</reference>
<evidence type="ECO:0000313" key="2">
    <source>
        <dbReference type="Proteomes" id="UP000324222"/>
    </source>
</evidence>
<gene>
    <name evidence="1" type="ORF">E2C01_044690</name>
</gene>
<organism evidence="1 2">
    <name type="scientific">Portunus trituberculatus</name>
    <name type="common">Swimming crab</name>
    <name type="synonym">Neptunus trituberculatus</name>
    <dbReference type="NCBI Taxonomy" id="210409"/>
    <lineage>
        <taxon>Eukaryota</taxon>
        <taxon>Metazoa</taxon>
        <taxon>Ecdysozoa</taxon>
        <taxon>Arthropoda</taxon>
        <taxon>Crustacea</taxon>
        <taxon>Multicrustacea</taxon>
        <taxon>Malacostraca</taxon>
        <taxon>Eumalacostraca</taxon>
        <taxon>Eucarida</taxon>
        <taxon>Decapoda</taxon>
        <taxon>Pleocyemata</taxon>
        <taxon>Brachyura</taxon>
        <taxon>Eubrachyura</taxon>
        <taxon>Portunoidea</taxon>
        <taxon>Portunidae</taxon>
        <taxon>Portuninae</taxon>
        <taxon>Portunus</taxon>
    </lineage>
</organism>
<protein>
    <submittedName>
        <fullName evidence="1">Uncharacterized protein</fullName>
    </submittedName>
</protein>
<dbReference type="EMBL" id="VSRR010009768">
    <property type="protein sequence ID" value="MPC50856.1"/>
    <property type="molecule type" value="Genomic_DNA"/>
</dbReference>
<name>A0A5B7FZ15_PORTR</name>
<dbReference type="Proteomes" id="UP000324222">
    <property type="component" value="Unassembled WGS sequence"/>
</dbReference>